<feature type="domain" description="DUF4745" evidence="2">
    <location>
        <begin position="15"/>
        <end position="131"/>
    </location>
</feature>
<feature type="compositionally biased region" description="Basic and acidic residues" evidence="1">
    <location>
        <begin position="371"/>
        <end position="381"/>
    </location>
</feature>
<evidence type="ECO:0000313" key="4">
    <source>
        <dbReference type="Proteomes" id="UP000655588"/>
    </source>
</evidence>
<comment type="caution">
    <text evidence="3">The sequence shown here is derived from an EMBL/GenBank/DDBJ whole genome shotgun (WGS) entry which is preliminary data.</text>
</comment>
<evidence type="ECO:0000259" key="2">
    <source>
        <dbReference type="Pfam" id="PF15923"/>
    </source>
</evidence>
<feature type="region of interest" description="Disordered" evidence="1">
    <location>
        <begin position="445"/>
        <end position="466"/>
    </location>
</feature>
<sequence>MAEGGTEPKPSDNQSSKFQLEVNECLGNWLVYLQTLNGLCTAGTKLAQSLHTLLSAHDTLTHCRLTRQCLAGWEELTRATYIASNTVKNHIISALRDHETRENEGDKHDILRDNLLSFINLQYQFCVACCECLGGMAECSCSQSGTAECDIASLQQCFERLYSSPPLVPSLSMQQSVQNCHRSPLPYPLFPLQVQRRWSETAAAEMSGEISENPIRRWSMPWDCRNITDWPRQNVRSRLRIPHQDRSRSTTPDTVWKTSTMASQDGLQEAIQLLSCKPGVHMRERVRPLNQLSGYTNQHIPGVTLTTCNFESTYDSTVWSGSRKISSRCWPHDSHSSEHSDQSGQRESDQSVHSGEHRDSEQSGTSGTSHGDSKDSIHSHSDHREIELGEYIRIKHYEQSTVDTLPSRKSSTSTDSCISAHSRSGSESAGGGECARSQLYSMWSGGDLPFIKLPESNETQDEHPPV</sequence>
<feature type="compositionally biased region" description="Basic and acidic residues" evidence="1">
    <location>
        <begin position="330"/>
        <end position="361"/>
    </location>
</feature>
<evidence type="ECO:0000313" key="3">
    <source>
        <dbReference type="EMBL" id="KAF3424580.1"/>
    </source>
</evidence>
<dbReference type="Pfam" id="PF15923">
    <property type="entry name" value="DUF4745"/>
    <property type="match status" value="1"/>
</dbReference>
<dbReference type="InterPro" id="IPR031813">
    <property type="entry name" value="DUF4745"/>
</dbReference>
<dbReference type="Proteomes" id="UP000655588">
    <property type="component" value="Unassembled WGS sequence"/>
</dbReference>
<dbReference type="EMBL" id="WNWW01000457">
    <property type="protein sequence ID" value="KAF3424580.1"/>
    <property type="molecule type" value="Genomic_DNA"/>
</dbReference>
<name>A0A833S4J8_9HYME</name>
<feature type="region of interest" description="Disordered" evidence="1">
    <location>
        <begin position="328"/>
        <end position="381"/>
    </location>
</feature>
<organism evidence="3 4">
    <name type="scientific">Frieseomelitta varia</name>
    <dbReference type="NCBI Taxonomy" id="561572"/>
    <lineage>
        <taxon>Eukaryota</taxon>
        <taxon>Metazoa</taxon>
        <taxon>Ecdysozoa</taxon>
        <taxon>Arthropoda</taxon>
        <taxon>Hexapoda</taxon>
        <taxon>Insecta</taxon>
        <taxon>Pterygota</taxon>
        <taxon>Neoptera</taxon>
        <taxon>Endopterygota</taxon>
        <taxon>Hymenoptera</taxon>
        <taxon>Apocrita</taxon>
        <taxon>Aculeata</taxon>
        <taxon>Apoidea</taxon>
        <taxon>Anthophila</taxon>
        <taxon>Apidae</taxon>
        <taxon>Frieseomelitta</taxon>
    </lineage>
</organism>
<feature type="compositionally biased region" description="Polar residues" evidence="1">
    <location>
        <begin position="402"/>
        <end position="417"/>
    </location>
</feature>
<dbReference type="AlphaFoldDB" id="A0A833S4J8"/>
<accession>A0A833S4J8</accession>
<proteinExistence type="predicted"/>
<reference evidence="3" key="1">
    <citation type="submission" date="2019-11" db="EMBL/GenBank/DDBJ databases">
        <title>The nuclear and mitochondrial genomes of Frieseomelitta varia - a highly eusocial stingless bee (Meliponini) with a permanently sterile worker caste.</title>
        <authorList>
            <person name="Freitas F.C.P."/>
            <person name="Lourenco A.P."/>
            <person name="Nunes F.M.F."/>
            <person name="Paschoal A.R."/>
            <person name="Abreu F.C.P."/>
            <person name="Barbin F.O."/>
            <person name="Bataglia L."/>
            <person name="Cardoso-Junior C.A.M."/>
            <person name="Cervoni M.S."/>
            <person name="Silva S.R."/>
            <person name="Dalarmi F."/>
            <person name="Del Lama M.A."/>
            <person name="Depintor T.S."/>
            <person name="Ferreira K.M."/>
            <person name="Goria P.S."/>
            <person name="Jaskot M.C."/>
            <person name="Lago D.C."/>
            <person name="Luna-Lucena D."/>
            <person name="Moda L.M."/>
            <person name="Nascimento L."/>
            <person name="Pedrino M."/>
            <person name="Rabico F.O."/>
            <person name="Sanches F.C."/>
            <person name="Santos D.E."/>
            <person name="Santos C.G."/>
            <person name="Vieira J."/>
            <person name="Lopes T.F."/>
            <person name="Barchuk A.R."/>
            <person name="Hartfelder K."/>
            <person name="Simoes Z.L.P."/>
            <person name="Bitondi M.M.G."/>
            <person name="Pinheiro D.G."/>
        </authorList>
    </citation>
    <scope>NUCLEOTIDE SEQUENCE</scope>
    <source>
        <strain evidence="3">USP_RPSP 00005682</strain>
        <tissue evidence="3">Whole individual</tissue>
    </source>
</reference>
<protein>
    <recommendedName>
        <fullName evidence="2">DUF4745 domain-containing protein</fullName>
    </recommendedName>
</protein>
<evidence type="ECO:0000256" key="1">
    <source>
        <dbReference type="SAM" id="MobiDB-lite"/>
    </source>
</evidence>
<gene>
    <name evidence="3" type="ORF">E2986_02151</name>
</gene>
<keyword evidence="4" id="KW-1185">Reference proteome</keyword>
<feature type="region of interest" description="Disordered" evidence="1">
    <location>
        <begin position="402"/>
        <end position="433"/>
    </location>
</feature>